<dbReference type="InterPro" id="IPR000595">
    <property type="entry name" value="cNMP-bd_dom"/>
</dbReference>
<dbReference type="GO" id="GO:0003677">
    <property type="term" value="F:DNA binding"/>
    <property type="evidence" value="ECO:0007669"/>
    <property type="project" value="UniProtKB-KW"/>
</dbReference>
<evidence type="ECO:0000313" key="7">
    <source>
        <dbReference type="Proteomes" id="UP000267418"/>
    </source>
</evidence>
<proteinExistence type="predicted"/>
<evidence type="ECO:0000259" key="4">
    <source>
        <dbReference type="PROSITE" id="PS50042"/>
    </source>
</evidence>
<dbReference type="Gene3D" id="1.10.10.10">
    <property type="entry name" value="Winged helix-like DNA-binding domain superfamily/Winged helix DNA-binding domain"/>
    <property type="match status" value="1"/>
</dbReference>
<comment type="caution">
    <text evidence="6">The sequence shown here is derived from an EMBL/GenBank/DDBJ whole genome shotgun (WGS) entry which is preliminary data.</text>
</comment>
<dbReference type="Pfam" id="PF13545">
    <property type="entry name" value="HTH_Crp_2"/>
    <property type="match status" value="1"/>
</dbReference>
<dbReference type="CDD" id="cd00038">
    <property type="entry name" value="CAP_ED"/>
    <property type="match status" value="1"/>
</dbReference>
<dbReference type="InterPro" id="IPR036388">
    <property type="entry name" value="WH-like_DNA-bd_sf"/>
</dbReference>
<keyword evidence="7" id="KW-1185">Reference proteome</keyword>
<accession>A0A431TM17</accession>
<dbReference type="PANTHER" id="PTHR24567">
    <property type="entry name" value="CRP FAMILY TRANSCRIPTIONAL REGULATORY PROTEIN"/>
    <property type="match status" value="1"/>
</dbReference>
<dbReference type="OrthoDB" id="8845004at2"/>
<dbReference type="GO" id="GO:0003700">
    <property type="term" value="F:DNA-binding transcription factor activity"/>
    <property type="evidence" value="ECO:0007669"/>
    <property type="project" value="TreeGrafter"/>
</dbReference>
<dbReference type="Gene3D" id="2.60.120.10">
    <property type="entry name" value="Jelly Rolls"/>
    <property type="match status" value="1"/>
</dbReference>
<dbReference type="SUPFAM" id="SSF46785">
    <property type="entry name" value="Winged helix' DNA-binding domain"/>
    <property type="match status" value="1"/>
</dbReference>
<organism evidence="6 7">
    <name type="scientific">Variovorax gossypii</name>
    <dbReference type="NCBI Taxonomy" id="1679495"/>
    <lineage>
        <taxon>Bacteria</taxon>
        <taxon>Pseudomonadati</taxon>
        <taxon>Pseudomonadota</taxon>
        <taxon>Betaproteobacteria</taxon>
        <taxon>Burkholderiales</taxon>
        <taxon>Comamonadaceae</taxon>
        <taxon>Variovorax</taxon>
    </lineage>
</organism>
<name>A0A431TM17_9BURK</name>
<evidence type="ECO:0000313" key="6">
    <source>
        <dbReference type="EMBL" id="RTQ34717.1"/>
    </source>
</evidence>
<dbReference type="SUPFAM" id="SSF51206">
    <property type="entry name" value="cAMP-binding domain-like"/>
    <property type="match status" value="1"/>
</dbReference>
<dbReference type="PROSITE" id="PS50042">
    <property type="entry name" value="CNMP_BINDING_3"/>
    <property type="match status" value="1"/>
</dbReference>
<keyword evidence="1" id="KW-0805">Transcription regulation</keyword>
<evidence type="ECO:0000256" key="2">
    <source>
        <dbReference type="ARBA" id="ARBA00023125"/>
    </source>
</evidence>
<dbReference type="InterPro" id="IPR014710">
    <property type="entry name" value="RmlC-like_jellyroll"/>
</dbReference>
<dbReference type="AlphaFoldDB" id="A0A431TM17"/>
<dbReference type="Proteomes" id="UP000267418">
    <property type="component" value="Unassembled WGS sequence"/>
</dbReference>
<dbReference type="Pfam" id="PF00027">
    <property type="entry name" value="cNMP_binding"/>
    <property type="match status" value="1"/>
</dbReference>
<dbReference type="PANTHER" id="PTHR24567:SF74">
    <property type="entry name" value="HTH-TYPE TRANSCRIPTIONAL REGULATOR ARCR"/>
    <property type="match status" value="1"/>
</dbReference>
<feature type="domain" description="HTH crp-type" evidence="5">
    <location>
        <begin position="145"/>
        <end position="212"/>
    </location>
</feature>
<dbReference type="SMART" id="SM00419">
    <property type="entry name" value="HTH_CRP"/>
    <property type="match status" value="1"/>
</dbReference>
<evidence type="ECO:0000256" key="1">
    <source>
        <dbReference type="ARBA" id="ARBA00023015"/>
    </source>
</evidence>
<feature type="domain" description="Cyclic nucleotide-binding" evidence="4">
    <location>
        <begin position="6"/>
        <end position="94"/>
    </location>
</feature>
<evidence type="ECO:0000256" key="3">
    <source>
        <dbReference type="ARBA" id="ARBA00023163"/>
    </source>
</evidence>
<dbReference type="InterPro" id="IPR018490">
    <property type="entry name" value="cNMP-bd_dom_sf"/>
</dbReference>
<dbReference type="InterPro" id="IPR050397">
    <property type="entry name" value="Env_Response_Regulators"/>
</dbReference>
<reference evidence="6 7" key="1">
    <citation type="submission" date="2018-12" db="EMBL/GenBank/DDBJ databases">
        <title>The genome of Variovorax gossypii DSM 100435.</title>
        <authorList>
            <person name="Gao J."/>
            <person name="Sun J."/>
        </authorList>
    </citation>
    <scope>NUCLEOTIDE SEQUENCE [LARGE SCALE GENOMIC DNA]</scope>
    <source>
        <strain evidence="6 7">DSM 100435</strain>
    </source>
</reference>
<keyword evidence="3" id="KW-0804">Transcription</keyword>
<dbReference type="RefSeq" id="WP_126469766.1">
    <property type="nucleotide sequence ID" value="NZ_RXOE01000002.1"/>
</dbReference>
<dbReference type="SMART" id="SM00100">
    <property type="entry name" value="cNMP"/>
    <property type="match status" value="1"/>
</dbReference>
<dbReference type="InterPro" id="IPR036390">
    <property type="entry name" value="WH_DNA-bd_sf"/>
</dbReference>
<evidence type="ECO:0000259" key="5">
    <source>
        <dbReference type="PROSITE" id="PS51063"/>
    </source>
</evidence>
<dbReference type="GO" id="GO:0005829">
    <property type="term" value="C:cytosol"/>
    <property type="evidence" value="ECO:0007669"/>
    <property type="project" value="TreeGrafter"/>
</dbReference>
<sequence>MYLHPLTAGLPAAEREALARQSQLRYFKRNQTVLRIDEPTDSIYCVASGLLRVAAPGRDPDAEFTSEFIRRDDFFFDLSIREDRYTSSQALVAALPSSVYLVPIRAMRELCVRHPAVAMALLGLAMKRMSMLRGQMRRVTTLPSEDLVRRVLYQLTELAPAPAGGYDKRISQSLIASYSGLSREVVNKTMRDMESRGLLRRDGEAVHVSPEFAATDFGTLPEDSAGDAEAMLGRAAENPGRPQHC</sequence>
<dbReference type="EMBL" id="RXOE01000002">
    <property type="protein sequence ID" value="RTQ34717.1"/>
    <property type="molecule type" value="Genomic_DNA"/>
</dbReference>
<dbReference type="InterPro" id="IPR012318">
    <property type="entry name" value="HTH_CRP"/>
</dbReference>
<dbReference type="PROSITE" id="PS51063">
    <property type="entry name" value="HTH_CRP_2"/>
    <property type="match status" value="1"/>
</dbReference>
<gene>
    <name evidence="6" type="ORF">EJP69_09900</name>
</gene>
<protein>
    <submittedName>
        <fullName evidence="6">Crp/Fnr family transcriptional regulator</fullName>
    </submittedName>
</protein>
<keyword evidence="2" id="KW-0238">DNA-binding</keyword>